<dbReference type="PANTHER" id="PTHR43649:SF27">
    <property type="entry name" value="EXTRACELLULAR SOLUTE-BINDING PROTEIN FAMILY 1"/>
    <property type="match status" value="1"/>
</dbReference>
<dbReference type="CDD" id="cd14489">
    <property type="entry name" value="CBM_SBP_bac_1_like"/>
    <property type="match status" value="1"/>
</dbReference>
<dbReference type="Gene3D" id="3.40.190.10">
    <property type="entry name" value="Periplasmic binding protein-like II"/>
    <property type="match status" value="1"/>
</dbReference>
<evidence type="ECO:0000256" key="1">
    <source>
        <dbReference type="SAM" id="SignalP"/>
    </source>
</evidence>
<dbReference type="Proteomes" id="UP000199659">
    <property type="component" value="Unassembled WGS sequence"/>
</dbReference>
<dbReference type="InterPro" id="IPR050490">
    <property type="entry name" value="Bact_solute-bd_prot1"/>
</dbReference>
<evidence type="ECO:0000313" key="2">
    <source>
        <dbReference type="EMBL" id="SFS03810.1"/>
    </source>
</evidence>
<keyword evidence="3" id="KW-1185">Reference proteome</keyword>
<keyword evidence="1" id="KW-0732">Signal</keyword>
<name>A0A1I6LKH8_9FIRM</name>
<accession>A0A1I6LKH8</accession>
<dbReference type="RefSeq" id="WP_092563394.1">
    <property type="nucleotide sequence ID" value="NZ_FOYZ01000017.1"/>
</dbReference>
<sequence>MVKRLSFSIAIWAYLVVALVVSAAGQTVKAETSLSMEDFDYIIDNYTEATDYEEYCSQYDESKRPSTEYVMDASDYVRTEDMDVEVLENYEGAEGKSVLTQDDGMIEYEVNIQEEGFYNLSVQYYPVEGKGSAIQRAFFVDGELPYEELNQIEFSRVWTNVKDVWDVDNQGNDLKPEQMEQPEWMTGYLFDAEGYIGNQMAIYLTKGVHTITLVSLKEPMVIRKLILSNEEKTKSYEEMQEIYKQNNYTESSGVMKKINAEDADRKSSQMLYPQQDQSSPAVYPYSAKELKNNTIGGNSWRLLGQWMEWDFEIPESGLYYISMHARQNFVKGMKCSRKILIDGEVPFTEMSQYGFGYQQKWRVENLDSESGEQYLFYLEAGTHTLRMEAVLGDMAEIISDVQKSVIELNSIYRKVIRITGVAPDKYRDYQLEKNLPELQGELEVMAEQLNDIITRLRETAGKGNSKENVLLTMRDQVEMLSKNVEKFTKVVTTYKLNMSALGTWIASAVEQPLALDTIYIYSPDQKLEKLNNSAFAQVVHEVKKLFYSFIIDYNVIGNVAEDTEESKTITVWVGTARDQANVIKALVDEDFTKKTNINVNVMLVDMGTLLQATLAKQGPDVAIQVGNDLPMNYGLRNAVADLSQFEDLDEVKTRFNESAMVPFEFNGATYALPETQTFLMMFYRKDILKELNVEIPKTWDEMKVAMSVFAKNQMELGMLPAHATSPALAEQVWAMLLYQNGGSYYNEDATASNLQSDEAITAFKEYCEFYTDYKLDRVTALDQRFRTGQCPIIISDYTLYNQLQVSAPDIKGLWGFAPVPGTVKEDGTIDNSVSSTGTACVIMEESDEKEASWEFLKWWTSADIQVKYGSEMEGLMGAAARHPTANVEAFSRMPWTTKDYEALAEQFKSVKGIPQVPGGYYSWRNVDNAFYRVVISEDDDKMQPREALMEYVRYINDEIAYKRKEFGLPVIDDK</sequence>
<proteinExistence type="predicted"/>
<dbReference type="SUPFAM" id="SSF53850">
    <property type="entry name" value="Periplasmic binding protein-like II"/>
    <property type="match status" value="1"/>
</dbReference>
<evidence type="ECO:0000313" key="3">
    <source>
        <dbReference type="Proteomes" id="UP000199659"/>
    </source>
</evidence>
<feature type="signal peptide" evidence="1">
    <location>
        <begin position="1"/>
        <end position="23"/>
    </location>
</feature>
<dbReference type="Gene3D" id="2.60.120.260">
    <property type="entry name" value="Galactose-binding domain-like"/>
    <property type="match status" value="2"/>
</dbReference>
<dbReference type="AlphaFoldDB" id="A0A1I6LKH8"/>
<gene>
    <name evidence="2" type="ORF">SAMN05661086_03344</name>
</gene>
<organism evidence="2 3">
    <name type="scientific">Anaeromicropila populeti</name>
    <dbReference type="NCBI Taxonomy" id="37658"/>
    <lineage>
        <taxon>Bacteria</taxon>
        <taxon>Bacillati</taxon>
        <taxon>Bacillota</taxon>
        <taxon>Clostridia</taxon>
        <taxon>Lachnospirales</taxon>
        <taxon>Lachnospiraceae</taxon>
        <taxon>Anaeromicropila</taxon>
    </lineage>
</organism>
<feature type="chain" id="PRO_5038331764" evidence="1">
    <location>
        <begin position="24"/>
        <end position="974"/>
    </location>
</feature>
<protein>
    <submittedName>
        <fullName evidence="2">ABC-type glycerol-3-phosphate transport system, substrate-binding protein</fullName>
    </submittedName>
</protein>
<dbReference type="OrthoDB" id="383574at2"/>
<dbReference type="InterPro" id="IPR006059">
    <property type="entry name" value="SBP"/>
</dbReference>
<dbReference type="EMBL" id="FOYZ01000017">
    <property type="protein sequence ID" value="SFS03810.1"/>
    <property type="molecule type" value="Genomic_DNA"/>
</dbReference>
<dbReference type="Pfam" id="PF01547">
    <property type="entry name" value="SBP_bac_1"/>
    <property type="match status" value="1"/>
</dbReference>
<dbReference type="STRING" id="37658.SAMN05661086_03344"/>
<reference evidence="2 3" key="1">
    <citation type="submission" date="2016-10" db="EMBL/GenBank/DDBJ databases">
        <authorList>
            <person name="de Groot N.N."/>
        </authorList>
    </citation>
    <scope>NUCLEOTIDE SEQUENCE [LARGE SCALE GENOMIC DNA]</scope>
    <source>
        <strain evidence="2 3">743A</strain>
    </source>
</reference>
<dbReference type="PANTHER" id="PTHR43649">
    <property type="entry name" value="ARABINOSE-BINDING PROTEIN-RELATED"/>
    <property type="match status" value="1"/>
</dbReference>